<dbReference type="HAMAP" id="MF_00330">
    <property type="entry name" value="CbiN"/>
    <property type="match status" value="1"/>
</dbReference>
<sequence length="113" mass="11862">MKIRNWMLALAVVLISVLPLLLVSAPPAAPGAEAPEAFGGADARAQQAIGDIAPGYQPWFKPVFEPASAEIASLLFALQAAIGAGVIGFWLGISVARERARREVLAAQDQRAD</sequence>
<evidence type="ECO:0000256" key="10">
    <source>
        <dbReference type="HAMAP-Rule" id="MF_00330"/>
    </source>
</evidence>
<dbReference type="PANTHER" id="PTHR38662">
    <property type="entry name" value="COBALT TRANSPORT PROTEIN CBIN"/>
    <property type="match status" value="1"/>
</dbReference>
<evidence type="ECO:0000256" key="5">
    <source>
        <dbReference type="ARBA" id="ARBA00022692"/>
    </source>
</evidence>
<keyword evidence="4 10" id="KW-0169">Cobalamin biosynthesis</keyword>
<evidence type="ECO:0000256" key="6">
    <source>
        <dbReference type="ARBA" id="ARBA00022989"/>
    </source>
</evidence>
<evidence type="ECO:0000256" key="3">
    <source>
        <dbReference type="ARBA" id="ARBA00022475"/>
    </source>
</evidence>
<keyword evidence="9 10" id="KW-0170">Cobalt</keyword>
<evidence type="ECO:0000256" key="7">
    <source>
        <dbReference type="ARBA" id="ARBA00023065"/>
    </source>
</evidence>
<proteinExistence type="inferred from homology"/>
<protein>
    <recommendedName>
        <fullName evidence="10">Cobalt transport protein CbiN</fullName>
    </recommendedName>
    <alternativeName>
        <fullName evidence="10">Energy-coupling factor transporter probable substrate-capture protein CbiN</fullName>
        <shortName evidence="10">ECF transporter S component CbiN</shortName>
    </alternativeName>
</protein>
<dbReference type="UniPathway" id="UPA00148"/>
<keyword evidence="8 10" id="KW-0472">Membrane</keyword>
<gene>
    <name evidence="10" type="primary">cbiN</name>
    <name evidence="11" type="ORF">GTP44_02010</name>
</gene>
<keyword evidence="5 10" id="KW-0812">Transmembrane</keyword>
<comment type="function">
    <text evidence="10">Part of the energy-coupling factor (ECF) transporter complex CbiMNOQ involved in cobalt import.</text>
</comment>
<keyword evidence="1 10" id="KW-0171">Cobalt transport</keyword>
<feature type="transmembrane region" description="Helical" evidence="10">
    <location>
        <begin position="71"/>
        <end position="93"/>
    </location>
</feature>
<comment type="similarity">
    <text evidence="10">Belongs to the CbiN family.</text>
</comment>
<evidence type="ECO:0000256" key="4">
    <source>
        <dbReference type="ARBA" id="ARBA00022573"/>
    </source>
</evidence>
<comment type="pathway">
    <text evidence="10">Cofactor biosynthesis; adenosylcobalamin biosynthesis.</text>
</comment>
<dbReference type="GO" id="GO:0009236">
    <property type="term" value="P:cobalamin biosynthetic process"/>
    <property type="evidence" value="ECO:0007669"/>
    <property type="project" value="UniProtKB-UniRule"/>
</dbReference>
<organism evidence="11 12">
    <name type="scientific">Duganella lactea</name>
    <dbReference type="NCBI Taxonomy" id="2692173"/>
    <lineage>
        <taxon>Bacteria</taxon>
        <taxon>Pseudomonadati</taxon>
        <taxon>Pseudomonadota</taxon>
        <taxon>Betaproteobacteria</taxon>
        <taxon>Burkholderiales</taxon>
        <taxon>Oxalobacteraceae</taxon>
        <taxon>Telluria group</taxon>
        <taxon>Duganella</taxon>
    </lineage>
</organism>
<dbReference type="Proteomes" id="UP000474565">
    <property type="component" value="Unassembled WGS sequence"/>
</dbReference>
<dbReference type="Pfam" id="PF02553">
    <property type="entry name" value="CbiN"/>
    <property type="match status" value="1"/>
</dbReference>
<evidence type="ECO:0000313" key="11">
    <source>
        <dbReference type="EMBL" id="MYM80735.1"/>
    </source>
</evidence>
<accession>A0A6L8MK12</accession>
<dbReference type="NCBIfam" id="NF002780">
    <property type="entry name" value="PRK02898.1"/>
    <property type="match status" value="1"/>
</dbReference>
<evidence type="ECO:0000256" key="8">
    <source>
        <dbReference type="ARBA" id="ARBA00023136"/>
    </source>
</evidence>
<evidence type="ECO:0000256" key="9">
    <source>
        <dbReference type="ARBA" id="ARBA00023285"/>
    </source>
</evidence>
<dbReference type="PANTHER" id="PTHR38662:SF1">
    <property type="entry name" value="COBALT TRANSPORT PROTEIN CBIN"/>
    <property type="match status" value="1"/>
</dbReference>
<comment type="caution">
    <text evidence="11">The sequence shown here is derived from an EMBL/GenBank/DDBJ whole genome shotgun (WGS) entry which is preliminary data.</text>
</comment>
<dbReference type="EMBL" id="WWCP01000001">
    <property type="protein sequence ID" value="MYM80735.1"/>
    <property type="molecule type" value="Genomic_DNA"/>
</dbReference>
<comment type="subunit">
    <text evidence="10">Forms an energy-coupling factor (ECF) transporter complex composed of an ATP-binding protein (A component, CbiO), a transmembrane protein (T component, CbiQ) and 2 possible substrate-capture proteins (S components, CbiM and CbiN) of unknown stoichimetry.</text>
</comment>
<keyword evidence="2 10" id="KW-0813">Transport</keyword>
<dbReference type="AlphaFoldDB" id="A0A6L8MK12"/>
<evidence type="ECO:0000313" key="12">
    <source>
        <dbReference type="Proteomes" id="UP000474565"/>
    </source>
</evidence>
<dbReference type="GO" id="GO:0005886">
    <property type="term" value="C:plasma membrane"/>
    <property type="evidence" value="ECO:0007669"/>
    <property type="project" value="UniProtKB-SubCell"/>
</dbReference>
<evidence type="ECO:0000256" key="1">
    <source>
        <dbReference type="ARBA" id="ARBA00022426"/>
    </source>
</evidence>
<dbReference type="RefSeq" id="WP_161018082.1">
    <property type="nucleotide sequence ID" value="NZ_WWCP01000001.1"/>
</dbReference>
<keyword evidence="6 10" id="KW-1133">Transmembrane helix</keyword>
<keyword evidence="3 10" id="KW-1003">Cell membrane</keyword>
<reference evidence="11 12" key="1">
    <citation type="submission" date="2019-12" db="EMBL/GenBank/DDBJ databases">
        <title>Novel species isolated from a subtropical stream in China.</title>
        <authorList>
            <person name="Lu H."/>
        </authorList>
    </citation>
    <scope>NUCLEOTIDE SEQUENCE [LARGE SCALE GENOMIC DNA]</scope>
    <source>
        <strain evidence="11 12">FT50W</strain>
    </source>
</reference>
<keyword evidence="7 10" id="KW-0406">Ion transport</keyword>
<comment type="caution">
    <text evidence="10">Lacks conserved residue(s) required for the propagation of feature annotation.</text>
</comment>
<name>A0A6L8MK12_9BURK</name>
<comment type="subcellular location">
    <subcellularLocation>
        <location evidence="10">Cell membrane</location>
        <topology evidence="10">Multi-pass membrane protein</topology>
    </subcellularLocation>
</comment>
<dbReference type="GO" id="GO:0015087">
    <property type="term" value="F:cobalt ion transmembrane transporter activity"/>
    <property type="evidence" value="ECO:0007669"/>
    <property type="project" value="UniProtKB-UniRule"/>
</dbReference>
<evidence type="ECO:0000256" key="2">
    <source>
        <dbReference type="ARBA" id="ARBA00022448"/>
    </source>
</evidence>
<dbReference type="InterPro" id="IPR003705">
    <property type="entry name" value="CbiN"/>
</dbReference>